<evidence type="ECO:0000313" key="3">
    <source>
        <dbReference type="Proteomes" id="UP001438707"/>
    </source>
</evidence>
<organism evidence="2 3">
    <name type="scientific">Apatococcus lobatus</name>
    <dbReference type="NCBI Taxonomy" id="904363"/>
    <lineage>
        <taxon>Eukaryota</taxon>
        <taxon>Viridiplantae</taxon>
        <taxon>Chlorophyta</taxon>
        <taxon>core chlorophytes</taxon>
        <taxon>Trebouxiophyceae</taxon>
        <taxon>Chlorellales</taxon>
        <taxon>Chlorellaceae</taxon>
        <taxon>Apatococcus</taxon>
    </lineage>
</organism>
<evidence type="ECO:0000256" key="1">
    <source>
        <dbReference type="SAM" id="MobiDB-lite"/>
    </source>
</evidence>
<dbReference type="EMBL" id="JALJOS010000011">
    <property type="protein sequence ID" value="KAK9833117.1"/>
    <property type="molecule type" value="Genomic_DNA"/>
</dbReference>
<reference evidence="2 3" key="1">
    <citation type="journal article" date="2024" name="Nat. Commun.">
        <title>Phylogenomics reveals the evolutionary origins of lichenization in chlorophyte algae.</title>
        <authorList>
            <person name="Puginier C."/>
            <person name="Libourel C."/>
            <person name="Otte J."/>
            <person name="Skaloud P."/>
            <person name="Haon M."/>
            <person name="Grisel S."/>
            <person name="Petersen M."/>
            <person name="Berrin J.G."/>
            <person name="Delaux P.M."/>
            <person name="Dal Grande F."/>
            <person name="Keller J."/>
        </authorList>
    </citation>
    <scope>NUCLEOTIDE SEQUENCE [LARGE SCALE GENOMIC DNA]</scope>
    <source>
        <strain evidence="2 3">SAG 2145</strain>
    </source>
</reference>
<feature type="region of interest" description="Disordered" evidence="1">
    <location>
        <begin position="122"/>
        <end position="143"/>
    </location>
</feature>
<proteinExistence type="predicted"/>
<comment type="caution">
    <text evidence="2">The sequence shown here is derived from an EMBL/GenBank/DDBJ whole genome shotgun (WGS) entry which is preliminary data.</text>
</comment>
<accession>A0AAW1RIN4</accession>
<gene>
    <name evidence="2" type="ORF">WJX74_007900</name>
</gene>
<sequence length="143" mass="15894">MSARQSWHHDLCDCMGDCGICCCGLWCLPCLYGDNNKQLRGSGAGPCCLYFWLSCCVCFIAGPFREELRERHNLQERPCGDCCVHCCCSPCAVCQEAREIKYQRGHGPAGFLVQQQAGAMMPGSPAAPYQQYPPPQQFAPTRY</sequence>
<keyword evidence="3" id="KW-1185">Reference proteome</keyword>
<name>A0AAW1RIN4_9CHLO</name>
<protein>
    <submittedName>
        <fullName evidence="2">Uncharacterized protein</fullName>
    </submittedName>
</protein>
<dbReference type="NCBIfam" id="TIGR01571">
    <property type="entry name" value="A_thal_Cys_rich"/>
    <property type="match status" value="1"/>
</dbReference>
<dbReference type="InterPro" id="IPR006461">
    <property type="entry name" value="PLAC_motif_containing"/>
</dbReference>
<dbReference type="AlphaFoldDB" id="A0AAW1RIN4"/>
<evidence type="ECO:0000313" key="2">
    <source>
        <dbReference type="EMBL" id="KAK9833117.1"/>
    </source>
</evidence>
<dbReference type="Proteomes" id="UP001438707">
    <property type="component" value="Unassembled WGS sequence"/>
</dbReference>
<dbReference type="Pfam" id="PF04749">
    <property type="entry name" value="PLAC8"/>
    <property type="match status" value="1"/>
</dbReference>
<dbReference type="PANTHER" id="PTHR15907">
    <property type="entry name" value="DUF614 FAMILY PROTEIN-RELATED"/>
    <property type="match status" value="1"/>
</dbReference>